<reference evidence="2" key="1">
    <citation type="submission" date="2020-03" db="EMBL/GenBank/DDBJ databases">
        <authorList>
            <person name="Weist P."/>
        </authorList>
    </citation>
    <scope>NUCLEOTIDE SEQUENCE</scope>
</reference>
<evidence type="ECO:0000256" key="1">
    <source>
        <dbReference type="SAM" id="MobiDB-lite"/>
    </source>
</evidence>
<keyword evidence="3" id="KW-1185">Reference proteome</keyword>
<sequence length="331" mass="36467">MGIGGDDSEVPAAHGSSSTQRLKVARWKATGPGLVHRPPPAPPLGNETSQFTPCPFSLPGASTLMFPRLTPNNQPARNRKPQSELRLRTSPRPWSGSPLQFRFPGDTLAFFTRKARGMFAHSRPGGFGARFGERAEKTLGKRGKETPTFAGKVSVSPSSPPSCPAHLHLLHSNTPFLGVLALFPRSSVEILKQNNTTTQHNTTTRQGKVSVLQSFLCSLYLHLYSPFRFKVWGNGGIDKKRKKVQRECYSYSKGLRAEPHGLEVTGWRRAEVSEERRGAGAVNERREAAEGERASEQRQQGTSHRFNLIHNLISALLLPTVIPVSLFSAFL</sequence>
<dbReference type="AlphaFoldDB" id="A0A9N7Y8B0"/>
<feature type="compositionally biased region" description="Basic and acidic residues" evidence="1">
    <location>
        <begin position="275"/>
        <end position="296"/>
    </location>
</feature>
<dbReference type="Proteomes" id="UP001153269">
    <property type="component" value="Unassembled WGS sequence"/>
</dbReference>
<name>A0A9N7Y8B0_PLEPL</name>
<gene>
    <name evidence="2" type="ORF">PLEPLA_LOCUS2707</name>
</gene>
<proteinExistence type="predicted"/>
<feature type="region of interest" description="Disordered" evidence="1">
    <location>
        <begin position="68"/>
        <end position="98"/>
    </location>
</feature>
<feature type="region of interest" description="Disordered" evidence="1">
    <location>
        <begin position="1"/>
        <end position="53"/>
    </location>
</feature>
<organism evidence="2 3">
    <name type="scientific">Pleuronectes platessa</name>
    <name type="common">European plaice</name>
    <dbReference type="NCBI Taxonomy" id="8262"/>
    <lineage>
        <taxon>Eukaryota</taxon>
        <taxon>Metazoa</taxon>
        <taxon>Chordata</taxon>
        <taxon>Craniata</taxon>
        <taxon>Vertebrata</taxon>
        <taxon>Euteleostomi</taxon>
        <taxon>Actinopterygii</taxon>
        <taxon>Neopterygii</taxon>
        <taxon>Teleostei</taxon>
        <taxon>Neoteleostei</taxon>
        <taxon>Acanthomorphata</taxon>
        <taxon>Carangaria</taxon>
        <taxon>Pleuronectiformes</taxon>
        <taxon>Pleuronectoidei</taxon>
        <taxon>Pleuronectidae</taxon>
        <taxon>Pleuronectes</taxon>
    </lineage>
</organism>
<feature type="region of interest" description="Disordered" evidence="1">
    <location>
        <begin position="275"/>
        <end position="300"/>
    </location>
</feature>
<accession>A0A9N7Y8B0</accession>
<evidence type="ECO:0000313" key="2">
    <source>
        <dbReference type="EMBL" id="CAB1414994.1"/>
    </source>
</evidence>
<protein>
    <submittedName>
        <fullName evidence="2">Uncharacterized protein</fullName>
    </submittedName>
</protein>
<evidence type="ECO:0000313" key="3">
    <source>
        <dbReference type="Proteomes" id="UP001153269"/>
    </source>
</evidence>
<comment type="caution">
    <text evidence="2">The sequence shown here is derived from an EMBL/GenBank/DDBJ whole genome shotgun (WGS) entry which is preliminary data.</text>
</comment>
<dbReference type="EMBL" id="CADEAL010000135">
    <property type="protein sequence ID" value="CAB1414994.1"/>
    <property type="molecule type" value="Genomic_DNA"/>
</dbReference>